<keyword evidence="6 12" id="KW-0863">Zinc-finger</keyword>
<evidence type="ECO:0000256" key="3">
    <source>
        <dbReference type="ARBA" id="ARBA00006991"/>
    </source>
</evidence>
<organism evidence="16">
    <name type="scientific">Cyprinus carpio</name>
    <name type="common">Common carp</name>
    <dbReference type="NCBI Taxonomy" id="7962"/>
    <lineage>
        <taxon>Eukaryota</taxon>
        <taxon>Metazoa</taxon>
        <taxon>Chordata</taxon>
        <taxon>Craniata</taxon>
        <taxon>Vertebrata</taxon>
        <taxon>Euteleostomi</taxon>
        <taxon>Actinopterygii</taxon>
        <taxon>Neopterygii</taxon>
        <taxon>Teleostei</taxon>
        <taxon>Ostariophysi</taxon>
        <taxon>Cypriniformes</taxon>
        <taxon>Cyprinidae</taxon>
        <taxon>Cyprininae</taxon>
        <taxon>Cyprinus</taxon>
    </lineage>
</organism>
<dbReference type="Proteomes" id="UP001155660">
    <property type="component" value="Chromosome B4"/>
</dbReference>
<dbReference type="GO" id="GO:0005634">
    <property type="term" value="C:nucleus"/>
    <property type="evidence" value="ECO:0007669"/>
    <property type="project" value="UniProtKB-SubCell"/>
</dbReference>
<evidence type="ECO:0000256" key="4">
    <source>
        <dbReference type="ARBA" id="ARBA00022723"/>
    </source>
</evidence>
<dbReference type="RefSeq" id="XP_018947684.2">
    <property type="nucleotide sequence ID" value="XM_019092139.2"/>
</dbReference>
<evidence type="ECO:0000256" key="10">
    <source>
        <dbReference type="ARBA" id="ARBA00023163"/>
    </source>
</evidence>
<evidence type="ECO:0000313" key="16">
    <source>
        <dbReference type="RefSeq" id="XP_018947684.2"/>
    </source>
</evidence>
<dbReference type="GO" id="GO:0000981">
    <property type="term" value="F:DNA-binding transcription factor activity, RNA polymerase II-specific"/>
    <property type="evidence" value="ECO:0007669"/>
    <property type="project" value="TreeGrafter"/>
</dbReference>
<dbReference type="PROSITE" id="PS50157">
    <property type="entry name" value="ZINC_FINGER_C2H2_2"/>
    <property type="match status" value="7"/>
</dbReference>
<feature type="domain" description="C2H2-type" evidence="14">
    <location>
        <begin position="216"/>
        <end position="243"/>
    </location>
</feature>
<comment type="similarity">
    <text evidence="3">Belongs to the krueppel C2H2-type zinc-finger protein family.</text>
</comment>
<evidence type="ECO:0000256" key="8">
    <source>
        <dbReference type="ARBA" id="ARBA00023015"/>
    </source>
</evidence>
<dbReference type="AlphaFoldDB" id="A0A9Q9ZFU9"/>
<feature type="domain" description="C2H2-type" evidence="14">
    <location>
        <begin position="244"/>
        <end position="271"/>
    </location>
</feature>
<dbReference type="SMART" id="SM00595">
    <property type="entry name" value="MADF"/>
    <property type="match status" value="1"/>
</dbReference>
<dbReference type="PANTHER" id="PTHR24394:SF44">
    <property type="entry name" value="ZINC FINGER PROTEIN 271-LIKE"/>
    <property type="match status" value="1"/>
</dbReference>
<dbReference type="Pfam" id="PF10545">
    <property type="entry name" value="MADF_DNA_bdg"/>
    <property type="match status" value="1"/>
</dbReference>
<evidence type="ECO:0000256" key="12">
    <source>
        <dbReference type="PROSITE-ProRule" id="PRU00042"/>
    </source>
</evidence>
<keyword evidence="5" id="KW-0677">Repeat</keyword>
<dbReference type="FunFam" id="3.30.160.60:FF:003172">
    <property type="match status" value="1"/>
</dbReference>
<keyword evidence="7" id="KW-0862">Zinc</keyword>
<keyword evidence="4" id="KW-0479">Metal-binding</keyword>
<evidence type="ECO:0000256" key="5">
    <source>
        <dbReference type="ARBA" id="ARBA00022737"/>
    </source>
</evidence>
<keyword evidence="11" id="KW-0539">Nucleus</keyword>
<evidence type="ECO:0000256" key="6">
    <source>
        <dbReference type="ARBA" id="ARBA00022771"/>
    </source>
</evidence>
<dbReference type="GeneID" id="109076436"/>
<dbReference type="InterPro" id="IPR006578">
    <property type="entry name" value="MADF-dom"/>
</dbReference>
<dbReference type="GO" id="GO:0003677">
    <property type="term" value="F:DNA binding"/>
    <property type="evidence" value="ECO:0007669"/>
    <property type="project" value="UniProtKB-KW"/>
</dbReference>
<evidence type="ECO:0000256" key="1">
    <source>
        <dbReference type="ARBA" id="ARBA00003767"/>
    </source>
</evidence>
<evidence type="ECO:0000259" key="14">
    <source>
        <dbReference type="PROSITE" id="PS50157"/>
    </source>
</evidence>
<feature type="domain" description="C2H2-type" evidence="14">
    <location>
        <begin position="300"/>
        <end position="327"/>
    </location>
</feature>
<evidence type="ECO:0000256" key="11">
    <source>
        <dbReference type="ARBA" id="ARBA00023242"/>
    </source>
</evidence>
<dbReference type="Pfam" id="PF00096">
    <property type="entry name" value="zf-C2H2"/>
    <property type="match status" value="7"/>
</dbReference>
<feature type="compositionally biased region" description="Polar residues" evidence="13">
    <location>
        <begin position="103"/>
        <end position="112"/>
    </location>
</feature>
<feature type="domain" description="C2H2-type" evidence="14">
    <location>
        <begin position="272"/>
        <end position="299"/>
    </location>
</feature>
<feature type="domain" description="C2H2-type" evidence="14">
    <location>
        <begin position="356"/>
        <end position="383"/>
    </location>
</feature>
<feature type="compositionally biased region" description="Basic and acidic residues" evidence="13">
    <location>
        <begin position="113"/>
        <end position="124"/>
    </location>
</feature>
<evidence type="ECO:0000256" key="2">
    <source>
        <dbReference type="ARBA" id="ARBA00004123"/>
    </source>
</evidence>
<name>A0A9Q9ZFU9_CYPCA</name>
<dbReference type="PANTHER" id="PTHR24394">
    <property type="entry name" value="ZINC FINGER PROTEIN"/>
    <property type="match status" value="1"/>
</dbReference>
<dbReference type="GO" id="GO:0008270">
    <property type="term" value="F:zinc ion binding"/>
    <property type="evidence" value="ECO:0007669"/>
    <property type="project" value="UniProtKB-KW"/>
</dbReference>
<feature type="region of interest" description="Disordered" evidence="13">
    <location>
        <begin position="103"/>
        <end position="124"/>
    </location>
</feature>
<keyword evidence="8" id="KW-0805">Transcription regulation</keyword>
<comment type="function">
    <text evidence="1">May be involved in transcriptional regulation.</text>
</comment>
<keyword evidence="9" id="KW-0238">DNA-binding</keyword>
<gene>
    <name evidence="16" type="primary">LOC109076436</name>
</gene>
<reference evidence="16" key="1">
    <citation type="submission" date="2025-08" db="UniProtKB">
        <authorList>
            <consortium name="RefSeq"/>
        </authorList>
    </citation>
    <scope>IDENTIFICATION</scope>
    <source>
        <tissue evidence="16">Muscle</tissue>
    </source>
</reference>
<sequence length="384" mass="45476">MAVWDEAAEDVLISLVQERPALYNTSKYRYDNRVAKDKFWRELEARLVVSEKELRKRWVSLRSQYVHYRRLVTSGSRGTQMTYRQQWILDRLQFLEPHIVTKESTSNPNISDRMSKQEEKKENEDLKIEKTFRVKHEDTEKQTDMITLREGSQEMNVAEEKDRCEKLDFMTAGQATETTSSGNRAQPCPYICGQCGKSFGTKVKIYQHLRIHSKKNKCQECKESFPDRQQLKDHVRIHLGKKRFMCNLCGKSCLRKEELKLHLRIHIGIKPYSCSQCGKRYTQKHHIKIHMRIHTGEKPFTCTQCGKSFTSKELLKSHMRVHTREKPFPCPLCGKHLSKKASLKIHMRLHTGERPYKCLWCEKSFTYPQELKDHLRTHSRKEFL</sequence>
<accession>A0A9Q9ZFU9</accession>
<dbReference type="PROSITE" id="PS00028">
    <property type="entry name" value="ZINC_FINGER_C2H2_1"/>
    <property type="match status" value="7"/>
</dbReference>
<dbReference type="FunFam" id="3.30.160.60:FF:002460">
    <property type="entry name" value="Zgc:174574"/>
    <property type="match status" value="1"/>
</dbReference>
<evidence type="ECO:0000259" key="15">
    <source>
        <dbReference type="PROSITE" id="PS51029"/>
    </source>
</evidence>
<dbReference type="InterPro" id="IPR013087">
    <property type="entry name" value="Znf_C2H2_type"/>
</dbReference>
<keyword evidence="10" id="KW-0804">Transcription</keyword>
<dbReference type="SMART" id="SM00355">
    <property type="entry name" value="ZnF_C2H2"/>
    <property type="match status" value="7"/>
</dbReference>
<feature type="domain" description="C2H2-type" evidence="14">
    <location>
        <begin position="328"/>
        <end position="355"/>
    </location>
</feature>
<feature type="domain" description="C2H2-type" evidence="14">
    <location>
        <begin position="190"/>
        <end position="217"/>
    </location>
</feature>
<feature type="domain" description="MADF" evidence="15">
    <location>
        <begin position="11"/>
        <end position="100"/>
    </location>
</feature>
<evidence type="ECO:0000256" key="13">
    <source>
        <dbReference type="SAM" id="MobiDB-lite"/>
    </source>
</evidence>
<dbReference type="KEGG" id="ccar:109076436"/>
<comment type="subcellular location">
    <subcellularLocation>
        <location evidence="2">Nucleus</location>
    </subcellularLocation>
</comment>
<evidence type="ECO:0000256" key="7">
    <source>
        <dbReference type="ARBA" id="ARBA00022833"/>
    </source>
</evidence>
<dbReference type="FunFam" id="3.30.160.60:FF:001506">
    <property type="entry name" value="Zinc finger protein"/>
    <property type="match status" value="1"/>
</dbReference>
<dbReference type="OrthoDB" id="6077919at2759"/>
<proteinExistence type="inferred from homology"/>
<dbReference type="FunFam" id="3.30.160.60:FF:002110">
    <property type="entry name" value="Zinc finger protein 1053"/>
    <property type="match status" value="1"/>
</dbReference>
<evidence type="ECO:0000256" key="9">
    <source>
        <dbReference type="ARBA" id="ARBA00023125"/>
    </source>
</evidence>
<dbReference type="PROSITE" id="PS51029">
    <property type="entry name" value="MADF"/>
    <property type="match status" value="1"/>
</dbReference>
<dbReference type="FunFam" id="3.30.160.60:FF:000100">
    <property type="entry name" value="Zinc finger 45-like"/>
    <property type="match status" value="2"/>
</dbReference>
<dbReference type="FunFam" id="3.30.160.60:FF:002274">
    <property type="entry name" value="Zinc finger protein 432"/>
    <property type="match status" value="1"/>
</dbReference>
<protein>
    <submittedName>
        <fullName evidence="16">Oocyte zinc finger protein XlCOF20-like</fullName>
    </submittedName>
</protein>